<dbReference type="EMBL" id="JBBKAR010000057">
    <property type="protein sequence ID" value="MEJ8307006.1"/>
    <property type="molecule type" value="Genomic_DNA"/>
</dbReference>
<keyword evidence="2" id="KW-1185">Reference proteome</keyword>
<dbReference type="Proteomes" id="UP001380953">
    <property type="component" value="Unassembled WGS sequence"/>
</dbReference>
<reference evidence="1" key="1">
    <citation type="submission" date="2024-03" db="EMBL/GenBank/DDBJ databases">
        <title>Whole genome sequecning of epiphytes from Marcgravia umbellata leaves.</title>
        <authorList>
            <person name="Kumar G."/>
            <person name="Savka M.A."/>
        </authorList>
    </citation>
    <scope>NUCLEOTIDE SEQUENCE</scope>
    <source>
        <strain evidence="1">RIT_BL5</strain>
    </source>
</reference>
<sequence>MQLDSEASVREKGTARMWVLFPAMRREVHARRITVGTKGFFMEGPRRVAAVEVIEVNGLSENAKNVID</sequence>
<name>A0ACC6PJA7_9BACL</name>
<comment type="caution">
    <text evidence="1">The sequence shown here is derived from an EMBL/GenBank/DDBJ whole genome shotgun (WGS) entry which is preliminary data.</text>
</comment>
<accession>A0ACC6PJA7</accession>
<gene>
    <name evidence="1" type="ORF">WKI47_24120</name>
</gene>
<evidence type="ECO:0000313" key="1">
    <source>
        <dbReference type="EMBL" id="MEJ8307006.1"/>
    </source>
</evidence>
<proteinExistence type="predicted"/>
<evidence type="ECO:0000313" key="2">
    <source>
        <dbReference type="Proteomes" id="UP001380953"/>
    </source>
</evidence>
<organism evidence="1 2">
    <name type="scientific">Saccharibacillus sacchari</name>
    <dbReference type="NCBI Taxonomy" id="456493"/>
    <lineage>
        <taxon>Bacteria</taxon>
        <taxon>Bacillati</taxon>
        <taxon>Bacillota</taxon>
        <taxon>Bacilli</taxon>
        <taxon>Bacillales</taxon>
        <taxon>Paenibacillaceae</taxon>
        <taxon>Saccharibacillus</taxon>
    </lineage>
</organism>
<protein>
    <submittedName>
        <fullName evidence="1">Uncharacterized protein</fullName>
    </submittedName>
</protein>